<organism evidence="1 2">
    <name type="scientific">Datura stramonium</name>
    <name type="common">Jimsonweed</name>
    <name type="synonym">Common thornapple</name>
    <dbReference type="NCBI Taxonomy" id="4076"/>
    <lineage>
        <taxon>Eukaryota</taxon>
        <taxon>Viridiplantae</taxon>
        <taxon>Streptophyta</taxon>
        <taxon>Embryophyta</taxon>
        <taxon>Tracheophyta</taxon>
        <taxon>Spermatophyta</taxon>
        <taxon>Magnoliopsida</taxon>
        <taxon>eudicotyledons</taxon>
        <taxon>Gunneridae</taxon>
        <taxon>Pentapetalae</taxon>
        <taxon>asterids</taxon>
        <taxon>lamiids</taxon>
        <taxon>Solanales</taxon>
        <taxon>Solanaceae</taxon>
        <taxon>Solanoideae</taxon>
        <taxon>Datureae</taxon>
        <taxon>Datura</taxon>
    </lineage>
</organism>
<sequence>VFEFFGVECGLGIVGTKKQMFTLAMLEECECVMHRGGVKSQSLMSDLVASQEKSTVEIERLTALLVQKEAEIVRLKAHPVEEPGAVSALREENAALTGMLAPKEAELVQLKAHQAEETESLRAEVKDLTKKLLTAHETFNDRISSLLPTLSGPK</sequence>
<reference evidence="1 2" key="1">
    <citation type="journal article" date="2021" name="BMC Genomics">
        <title>Datura genome reveals duplications of psychoactive alkaloid biosynthetic genes and high mutation rate following tissue culture.</title>
        <authorList>
            <person name="Rajewski A."/>
            <person name="Carter-House D."/>
            <person name="Stajich J."/>
            <person name="Litt A."/>
        </authorList>
    </citation>
    <scope>NUCLEOTIDE SEQUENCE [LARGE SCALE GENOMIC DNA]</scope>
    <source>
        <strain evidence="1">AR-01</strain>
    </source>
</reference>
<comment type="caution">
    <text evidence="1">The sequence shown here is derived from an EMBL/GenBank/DDBJ whole genome shotgun (WGS) entry which is preliminary data.</text>
</comment>
<dbReference type="Proteomes" id="UP000823775">
    <property type="component" value="Unassembled WGS sequence"/>
</dbReference>
<proteinExistence type="predicted"/>
<accession>A0ABS8T5K0</accession>
<protein>
    <submittedName>
        <fullName evidence="1">Uncharacterized protein</fullName>
    </submittedName>
</protein>
<gene>
    <name evidence="1" type="ORF">HAX54_003590</name>
</gene>
<dbReference type="EMBL" id="JACEIK010001163">
    <property type="protein sequence ID" value="MCD7466664.1"/>
    <property type="molecule type" value="Genomic_DNA"/>
</dbReference>
<evidence type="ECO:0000313" key="2">
    <source>
        <dbReference type="Proteomes" id="UP000823775"/>
    </source>
</evidence>
<feature type="non-terminal residue" evidence="1">
    <location>
        <position position="1"/>
    </location>
</feature>
<evidence type="ECO:0000313" key="1">
    <source>
        <dbReference type="EMBL" id="MCD7466664.1"/>
    </source>
</evidence>
<keyword evidence="2" id="KW-1185">Reference proteome</keyword>
<name>A0ABS8T5K0_DATST</name>